<evidence type="ECO:0000313" key="3">
    <source>
        <dbReference type="Proteomes" id="UP001603418"/>
    </source>
</evidence>
<keyword evidence="3" id="KW-1185">Reference proteome</keyword>
<sequence length="375" mass="39667">MGRGEGVEIMDVRLGQQVAQGAGAPGGGEQRGQPGGVLVRLALRAQPARSVTVRGGQGIGDRVHGGPAQPGGRGGVVEQGAYGVRAGPLPDSQQGVPLGDLSYSPPQCGHHELRVSRAEQRGEPGARDLAVRRRQLGAQRVVERNGVEPLRDGTAQGLSGTRVAVDGCGDLGVADRDEPGEDPGVEPGMAGQGCPGAGVAVVEDGGDEGGRRRRPAGQQLRRHPLGQGGERGRGMPGLRVFEEEAERAVDTAGCGRTERVVRHRRQWWLGEQFGQGAGVRDQRVVQSAPAGRVPTEVTLRHLSEKGGRLVVGSARGGDLGRHRPRGPRPFHCPQRGTTARARPLGLPTGPDHLAQHPPYRPHLRVRHGRHARRRH</sequence>
<feature type="compositionally biased region" description="Gly residues" evidence="1">
    <location>
        <begin position="68"/>
        <end position="77"/>
    </location>
</feature>
<dbReference type="EMBL" id="JBICBM010000010">
    <property type="protein sequence ID" value="MFF9884440.1"/>
    <property type="molecule type" value="Genomic_DNA"/>
</dbReference>
<accession>A0ABW6YZX6</accession>
<evidence type="ECO:0000313" key="2">
    <source>
        <dbReference type="EMBL" id="MFF9884440.1"/>
    </source>
</evidence>
<gene>
    <name evidence="2" type="ORF">ACF1HC_23005</name>
</gene>
<reference evidence="2 3" key="1">
    <citation type="submission" date="2024-10" db="EMBL/GenBank/DDBJ databases">
        <title>The Natural Products Discovery Center: Release of the First 8490 Sequenced Strains for Exploring Actinobacteria Biosynthetic Diversity.</title>
        <authorList>
            <person name="Kalkreuter E."/>
            <person name="Kautsar S.A."/>
            <person name="Yang D."/>
            <person name="Bader C.D."/>
            <person name="Teijaro C.N."/>
            <person name="Fluegel L."/>
            <person name="Davis C.M."/>
            <person name="Simpson J.R."/>
            <person name="Lauterbach L."/>
            <person name="Steele A.D."/>
            <person name="Gui C."/>
            <person name="Meng S."/>
            <person name="Li G."/>
            <person name="Viehrig K."/>
            <person name="Ye F."/>
            <person name="Su P."/>
            <person name="Kiefer A.F."/>
            <person name="Nichols A."/>
            <person name="Cepeda A.J."/>
            <person name="Yan W."/>
            <person name="Fan B."/>
            <person name="Jiang Y."/>
            <person name="Adhikari A."/>
            <person name="Zheng C.-J."/>
            <person name="Schuster L."/>
            <person name="Cowan T.M."/>
            <person name="Smanski M.J."/>
            <person name="Chevrette M.G."/>
            <person name="De Carvalho L.P.S."/>
            <person name="Shen B."/>
        </authorList>
    </citation>
    <scope>NUCLEOTIDE SEQUENCE [LARGE SCALE GENOMIC DNA]</scope>
    <source>
        <strain evidence="2 3">NPDC013366</strain>
    </source>
</reference>
<proteinExistence type="predicted"/>
<evidence type="ECO:0000256" key="1">
    <source>
        <dbReference type="SAM" id="MobiDB-lite"/>
    </source>
</evidence>
<feature type="region of interest" description="Disordered" evidence="1">
    <location>
        <begin position="350"/>
        <end position="375"/>
    </location>
</feature>
<comment type="caution">
    <text evidence="2">The sequence shown here is derived from an EMBL/GenBank/DDBJ whole genome shotgun (WGS) entry which is preliminary data.</text>
</comment>
<protein>
    <submittedName>
        <fullName evidence="2">Uncharacterized protein</fullName>
    </submittedName>
</protein>
<organism evidence="2 3">
    <name type="scientific">Streptomyces eurythermus</name>
    <dbReference type="NCBI Taxonomy" id="42237"/>
    <lineage>
        <taxon>Bacteria</taxon>
        <taxon>Bacillati</taxon>
        <taxon>Actinomycetota</taxon>
        <taxon>Actinomycetes</taxon>
        <taxon>Kitasatosporales</taxon>
        <taxon>Streptomycetaceae</taxon>
        <taxon>Streptomyces</taxon>
    </lineage>
</organism>
<name>A0ABW6YZX6_9ACTN</name>
<dbReference type="RefSeq" id="WP_167513127.1">
    <property type="nucleotide sequence ID" value="NZ_JBICBM010000010.1"/>
</dbReference>
<feature type="compositionally biased region" description="Basic residues" evidence="1">
    <location>
        <begin position="359"/>
        <end position="375"/>
    </location>
</feature>
<feature type="region of interest" description="Disordered" evidence="1">
    <location>
        <begin position="54"/>
        <end position="90"/>
    </location>
</feature>
<feature type="region of interest" description="Disordered" evidence="1">
    <location>
        <begin position="177"/>
        <end position="235"/>
    </location>
</feature>
<feature type="region of interest" description="Disordered" evidence="1">
    <location>
        <begin position="312"/>
        <end position="337"/>
    </location>
</feature>
<feature type="compositionally biased region" description="Basic residues" evidence="1">
    <location>
        <begin position="211"/>
        <end position="224"/>
    </location>
</feature>
<dbReference type="Proteomes" id="UP001603418">
    <property type="component" value="Unassembled WGS sequence"/>
</dbReference>